<dbReference type="RefSeq" id="WP_344953088.1">
    <property type="nucleotide sequence ID" value="NZ_BAAAZG010000041.1"/>
</dbReference>
<dbReference type="SUPFAM" id="SSF52794">
    <property type="entry name" value="PTS system IIB component-like"/>
    <property type="match status" value="1"/>
</dbReference>
<dbReference type="CDD" id="cd05563">
    <property type="entry name" value="PTS_IIB_ascorbate"/>
    <property type="match status" value="1"/>
</dbReference>
<dbReference type="InterPro" id="IPR003501">
    <property type="entry name" value="PTS_EIIB_2/3"/>
</dbReference>
<dbReference type="InterPro" id="IPR013011">
    <property type="entry name" value="PTS_EIIB_2"/>
</dbReference>
<dbReference type="EMBL" id="BAAAZG010000041">
    <property type="protein sequence ID" value="GAA4087602.1"/>
    <property type="molecule type" value="Genomic_DNA"/>
</dbReference>
<keyword evidence="3" id="KW-0762">Sugar transport</keyword>
<name>A0ABP7WF43_9ACTN</name>
<evidence type="ECO:0000256" key="1">
    <source>
        <dbReference type="ARBA" id="ARBA00022679"/>
    </source>
</evidence>
<reference evidence="4" key="1">
    <citation type="journal article" date="2019" name="Int. J. Syst. Evol. Microbiol.">
        <title>The Global Catalogue of Microorganisms (GCM) 10K type strain sequencing project: providing services to taxonomists for standard genome sequencing and annotation.</title>
        <authorList>
            <consortium name="The Broad Institute Genomics Platform"/>
            <consortium name="The Broad Institute Genome Sequencing Center for Infectious Disease"/>
            <person name="Wu L."/>
            <person name="Ma J."/>
        </authorList>
    </citation>
    <scope>NUCLEOTIDE SEQUENCE [LARGE SCALE GENOMIC DNA]</scope>
    <source>
        <strain evidence="4">JCM 16702</strain>
    </source>
</reference>
<keyword evidence="1" id="KW-0808">Transferase</keyword>
<proteinExistence type="predicted"/>
<dbReference type="InterPro" id="IPR036095">
    <property type="entry name" value="PTS_EIIB-like_sf"/>
</dbReference>
<feature type="domain" description="PTS EIIB type-2" evidence="2">
    <location>
        <begin position="1"/>
        <end position="93"/>
    </location>
</feature>
<evidence type="ECO:0000259" key="2">
    <source>
        <dbReference type="PROSITE" id="PS51099"/>
    </source>
</evidence>
<dbReference type="Pfam" id="PF02302">
    <property type="entry name" value="PTS_IIB"/>
    <property type="match status" value="1"/>
</dbReference>
<dbReference type="Gene3D" id="3.40.50.2300">
    <property type="match status" value="1"/>
</dbReference>
<keyword evidence="3" id="KW-0813">Transport</keyword>
<evidence type="ECO:0000313" key="4">
    <source>
        <dbReference type="Proteomes" id="UP001500683"/>
    </source>
</evidence>
<dbReference type="PROSITE" id="PS51099">
    <property type="entry name" value="PTS_EIIB_TYPE_2"/>
    <property type="match status" value="1"/>
</dbReference>
<dbReference type="Proteomes" id="UP001500683">
    <property type="component" value="Unassembled WGS sequence"/>
</dbReference>
<keyword evidence="4" id="KW-1185">Reference proteome</keyword>
<comment type="caution">
    <text evidence="3">The sequence shown here is derived from an EMBL/GenBank/DDBJ whole genome shotgun (WGS) entry which is preliminary data.</text>
</comment>
<sequence length="93" mass="9386">MKLLAVCGMGIGTSIILKTNAEKALRNLGVDGDVEVADIGTARGAAVTADVVLTSGELAAELGEVSAEVVVVDNFVDVDEITSKLSAAIEARG</sequence>
<organism evidence="3 4">
    <name type="scientific">Actinomadura miaoliensis</name>
    <dbReference type="NCBI Taxonomy" id="430685"/>
    <lineage>
        <taxon>Bacteria</taxon>
        <taxon>Bacillati</taxon>
        <taxon>Actinomycetota</taxon>
        <taxon>Actinomycetes</taxon>
        <taxon>Streptosporangiales</taxon>
        <taxon>Thermomonosporaceae</taxon>
        <taxon>Actinomadura</taxon>
    </lineage>
</organism>
<protein>
    <submittedName>
        <fullName evidence="3">PTS sugar transporter subunit IIB</fullName>
    </submittedName>
</protein>
<accession>A0ABP7WF43</accession>
<gene>
    <name evidence="3" type="ORF">GCM10022214_54890</name>
</gene>
<evidence type="ECO:0000313" key="3">
    <source>
        <dbReference type="EMBL" id="GAA4087602.1"/>
    </source>
</evidence>